<dbReference type="InterPro" id="IPR012373">
    <property type="entry name" value="Ferrdict_sens_TM"/>
</dbReference>
<dbReference type="RefSeq" id="WP_217792567.1">
    <property type="nucleotide sequence ID" value="NZ_JAHSPG010000013.1"/>
</dbReference>
<evidence type="ECO:0000256" key="1">
    <source>
        <dbReference type="SAM" id="Phobius"/>
    </source>
</evidence>
<dbReference type="GO" id="GO:0016989">
    <property type="term" value="F:sigma factor antagonist activity"/>
    <property type="evidence" value="ECO:0007669"/>
    <property type="project" value="TreeGrafter"/>
</dbReference>
<dbReference type="PANTHER" id="PTHR30273">
    <property type="entry name" value="PERIPLASMIC SIGNAL SENSOR AND SIGMA FACTOR ACTIVATOR FECR-RELATED"/>
    <property type="match status" value="1"/>
</dbReference>
<name>A0A9E2SE26_9BACT</name>
<dbReference type="EMBL" id="JAHSPG010000013">
    <property type="protein sequence ID" value="MBV4358850.1"/>
    <property type="molecule type" value="Genomic_DNA"/>
</dbReference>
<sequence length="372" mass="41014">MSANTDLQYYKELARKWLDGSISPQEKEILEKWYEDNEPLTVDIPEAFAADELSHSQRIFAEVARQISTHAEHPVKVISIKRSFLQKAAVAAVFAGVIVGGFFFFRNSKPMQQSIAKEIMPGTNGAVLRLWNGEDIDLKDTSFGYEIARLYGSQTSSNSAASRTGDYVELSTPNGKQWKMVLPDGTKVFLNAGSSLRFPVSFAGKNERMVELTGEACFDVVHDVKKPFKVKAGNEIIEDLGTVFNISSYSGEKVKATLIKGAIKIGSHILKPGQQAVVDSIDIKIKGVDTLSAVAWTDGQFSMENITVQELMNQVSRWYNIPVEYIGTPPSESFGGLLDRNVPLSNILKVLNTNGINAKVENDKIIVSSNKK</sequence>
<dbReference type="AlphaFoldDB" id="A0A9E2SE26"/>
<feature type="transmembrane region" description="Helical" evidence="1">
    <location>
        <begin position="88"/>
        <end position="105"/>
    </location>
</feature>
<dbReference type="Pfam" id="PF04773">
    <property type="entry name" value="FecR"/>
    <property type="match status" value="1"/>
</dbReference>
<evidence type="ECO:0000259" key="2">
    <source>
        <dbReference type="Pfam" id="PF04773"/>
    </source>
</evidence>
<keyword evidence="5" id="KW-1185">Reference proteome</keyword>
<feature type="domain" description="FecR protein" evidence="2">
    <location>
        <begin position="170"/>
        <end position="264"/>
    </location>
</feature>
<gene>
    <name evidence="4" type="ORF">KTO63_16915</name>
</gene>
<reference evidence="4" key="1">
    <citation type="submission" date="2021-06" db="EMBL/GenBank/DDBJ databases">
        <authorList>
            <person name="Huq M.A."/>
        </authorList>
    </citation>
    <scope>NUCLEOTIDE SEQUENCE</scope>
    <source>
        <strain evidence="4">MAH-26</strain>
    </source>
</reference>
<keyword evidence="1" id="KW-1133">Transmembrane helix</keyword>
<evidence type="ECO:0000259" key="3">
    <source>
        <dbReference type="Pfam" id="PF16344"/>
    </source>
</evidence>
<evidence type="ECO:0000313" key="5">
    <source>
        <dbReference type="Proteomes" id="UP000812270"/>
    </source>
</evidence>
<proteinExistence type="predicted"/>
<accession>A0A9E2SE26</accession>
<dbReference type="InterPro" id="IPR006860">
    <property type="entry name" value="FecR"/>
</dbReference>
<feature type="domain" description="Protein FecR C-terminal" evidence="3">
    <location>
        <begin position="301"/>
        <end position="367"/>
    </location>
</feature>
<dbReference type="InterPro" id="IPR032508">
    <property type="entry name" value="FecR_C"/>
</dbReference>
<evidence type="ECO:0000313" key="4">
    <source>
        <dbReference type="EMBL" id="MBV4358850.1"/>
    </source>
</evidence>
<keyword evidence="1" id="KW-0472">Membrane</keyword>
<comment type="caution">
    <text evidence="4">The sequence shown here is derived from an EMBL/GenBank/DDBJ whole genome shotgun (WGS) entry which is preliminary data.</text>
</comment>
<keyword evidence="1" id="KW-0812">Transmembrane</keyword>
<dbReference type="PANTHER" id="PTHR30273:SF2">
    <property type="entry name" value="PROTEIN FECR"/>
    <property type="match status" value="1"/>
</dbReference>
<dbReference type="Pfam" id="PF16344">
    <property type="entry name" value="FecR_C"/>
    <property type="match status" value="1"/>
</dbReference>
<organism evidence="4 5">
    <name type="scientific">Pinibacter aurantiacus</name>
    <dbReference type="NCBI Taxonomy" id="2851599"/>
    <lineage>
        <taxon>Bacteria</taxon>
        <taxon>Pseudomonadati</taxon>
        <taxon>Bacteroidota</taxon>
        <taxon>Chitinophagia</taxon>
        <taxon>Chitinophagales</taxon>
        <taxon>Chitinophagaceae</taxon>
        <taxon>Pinibacter</taxon>
    </lineage>
</organism>
<protein>
    <submittedName>
        <fullName evidence="4">FecR domain-containing protein</fullName>
    </submittedName>
</protein>
<dbReference type="Proteomes" id="UP000812270">
    <property type="component" value="Unassembled WGS sequence"/>
</dbReference>